<accession>A0AA87YSQ3</accession>
<organism evidence="15 16">
    <name type="scientific">Ficus carica</name>
    <name type="common">Common fig</name>
    <dbReference type="NCBI Taxonomy" id="3494"/>
    <lineage>
        <taxon>Eukaryota</taxon>
        <taxon>Viridiplantae</taxon>
        <taxon>Streptophyta</taxon>
        <taxon>Embryophyta</taxon>
        <taxon>Tracheophyta</taxon>
        <taxon>Spermatophyta</taxon>
        <taxon>Magnoliopsida</taxon>
        <taxon>eudicotyledons</taxon>
        <taxon>Gunneridae</taxon>
        <taxon>Pentapetalae</taxon>
        <taxon>rosids</taxon>
        <taxon>fabids</taxon>
        <taxon>Rosales</taxon>
        <taxon>Moraceae</taxon>
        <taxon>Ficeae</taxon>
        <taxon>Ficus</taxon>
    </lineage>
</organism>
<dbReference type="SUPFAM" id="SSF52058">
    <property type="entry name" value="L domain-like"/>
    <property type="match status" value="2"/>
</dbReference>
<evidence type="ECO:0000259" key="13">
    <source>
        <dbReference type="Pfam" id="PF08263"/>
    </source>
</evidence>
<evidence type="ECO:0000256" key="1">
    <source>
        <dbReference type="ARBA" id="ARBA00004251"/>
    </source>
</evidence>
<evidence type="ECO:0000256" key="6">
    <source>
        <dbReference type="ARBA" id="ARBA00022729"/>
    </source>
</evidence>
<feature type="transmembrane region" description="Helical" evidence="12">
    <location>
        <begin position="818"/>
        <end position="840"/>
    </location>
</feature>
<keyword evidence="8 12" id="KW-1133">Transmembrane helix</keyword>
<comment type="caution">
    <text evidence="15">The sequence shown here is derived from an EMBL/GenBank/DDBJ whole genome shotgun (WGS) entry which is preliminary data.</text>
</comment>
<feature type="domain" description="Leucine-rich repeat-containing N-terminal plant-type" evidence="13">
    <location>
        <begin position="24"/>
        <end position="62"/>
    </location>
</feature>
<dbReference type="FunFam" id="3.80.10.10:FF:000095">
    <property type="entry name" value="LRR receptor-like serine/threonine-protein kinase GSO1"/>
    <property type="match status" value="1"/>
</dbReference>
<dbReference type="InterPro" id="IPR032675">
    <property type="entry name" value="LRR_dom_sf"/>
</dbReference>
<dbReference type="Pfam" id="PF00560">
    <property type="entry name" value="LRR_1"/>
    <property type="match status" value="8"/>
</dbReference>
<keyword evidence="9 12" id="KW-0472">Membrane</keyword>
<dbReference type="Gene3D" id="3.80.10.10">
    <property type="entry name" value="Ribonuclease Inhibitor"/>
    <property type="match status" value="3"/>
</dbReference>
<gene>
    <name evidence="15" type="ORF">TIFTF001_040016</name>
</gene>
<dbReference type="InterPro" id="IPR003591">
    <property type="entry name" value="Leu-rich_rpt_typical-subtyp"/>
</dbReference>
<comment type="similarity">
    <text evidence="2">Belongs to the RLP family.</text>
</comment>
<dbReference type="Pfam" id="PF23598">
    <property type="entry name" value="LRR_14"/>
    <property type="match status" value="1"/>
</dbReference>
<evidence type="ECO:0000256" key="4">
    <source>
        <dbReference type="ARBA" id="ARBA00022614"/>
    </source>
</evidence>
<name>A0AA87YSQ3_FICCA</name>
<dbReference type="InterPro" id="IPR055414">
    <property type="entry name" value="LRR_R13L4/SHOC2-like"/>
</dbReference>
<evidence type="ECO:0000256" key="12">
    <source>
        <dbReference type="SAM" id="Phobius"/>
    </source>
</evidence>
<dbReference type="SMART" id="SM00369">
    <property type="entry name" value="LRR_TYP"/>
    <property type="match status" value="7"/>
</dbReference>
<evidence type="ECO:0000256" key="10">
    <source>
        <dbReference type="ARBA" id="ARBA00023170"/>
    </source>
</evidence>
<dbReference type="AlphaFoldDB" id="A0AA87YSQ3"/>
<keyword evidence="7" id="KW-0677">Repeat</keyword>
<dbReference type="Proteomes" id="UP001187192">
    <property type="component" value="Unassembled WGS sequence"/>
</dbReference>
<reference evidence="15" key="1">
    <citation type="submission" date="2023-07" db="EMBL/GenBank/DDBJ databases">
        <title>draft genome sequence of fig (Ficus carica).</title>
        <authorList>
            <person name="Takahashi T."/>
            <person name="Nishimura K."/>
        </authorList>
    </citation>
    <scope>NUCLEOTIDE SEQUENCE</scope>
</reference>
<dbReference type="PROSITE" id="PS51450">
    <property type="entry name" value="LRR"/>
    <property type="match status" value="1"/>
</dbReference>
<dbReference type="GO" id="GO:0005886">
    <property type="term" value="C:plasma membrane"/>
    <property type="evidence" value="ECO:0007669"/>
    <property type="project" value="UniProtKB-SubCell"/>
</dbReference>
<keyword evidence="11" id="KW-0325">Glycoprotein</keyword>
<evidence type="ECO:0000313" key="16">
    <source>
        <dbReference type="Proteomes" id="UP001187192"/>
    </source>
</evidence>
<feature type="domain" description="Disease resistance R13L4/SHOC-2-like LRR" evidence="14">
    <location>
        <begin position="590"/>
        <end position="698"/>
    </location>
</feature>
<keyword evidence="10" id="KW-0675">Receptor</keyword>
<evidence type="ECO:0000256" key="9">
    <source>
        <dbReference type="ARBA" id="ARBA00023136"/>
    </source>
</evidence>
<keyword evidence="4" id="KW-0433">Leucine-rich repeat</keyword>
<evidence type="ECO:0000256" key="5">
    <source>
        <dbReference type="ARBA" id="ARBA00022692"/>
    </source>
</evidence>
<keyword evidence="16" id="KW-1185">Reference proteome</keyword>
<keyword evidence="5 12" id="KW-0812">Transmembrane</keyword>
<proteinExistence type="inferred from homology"/>
<evidence type="ECO:0000256" key="3">
    <source>
        <dbReference type="ARBA" id="ARBA00022475"/>
    </source>
</evidence>
<evidence type="ECO:0000256" key="7">
    <source>
        <dbReference type="ARBA" id="ARBA00022737"/>
    </source>
</evidence>
<dbReference type="SUPFAM" id="SSF52047">
    <property type="entry name" value="RNI-like"/>
    <property type="match status" value="1"/>
</dbReference>
<keyword evidence="3" id="KW-1003">Cell membrane</keyword>
<evidence type="ECO:0000313" key="15">
    <source>
        <dbReference type="EMBL" id="GMN21062.1"/>
    </source>
</evidence>
<evidence type="ECO:0000259" key="14">
    <source>
        <dbReference type="Pfam" id="PF23598"/>
    </source>
</evidence>
<protein>
    <recommendedName>
        <fullName evidence="17">Leucine-rich repeat-containing N-terminal plant-type domain-containing protein</fullName>
    </recommendedName>
</protein>
<evidence type="ECO:0000256" key="8">
    <source>
        <dbReference type="ARBA" id="ARBA00022989"/>
    </source>
</evidence>
<dbReference type="Pfam" id="PF08263">
    <property type="entry name" value="LRRNT_2"/>
    <property type="match status" value="1"/>
</dbReference>
<comment type="subcellular location">
    <subcellularLocation>
        <location evidence="1">Cell membrane</location>
        <topology evidence="1">Single-pass type I membrane protein</topology>
    </subcellularLocation>
</comment>
<dbReference type="InterPro" id="IPR001611">
    <property type="entry name" value="Leu-rich_rpt"/>
</dbReference>
<dbReference type="FunFam" id="3.80.10.10:FF:001347">
    <property type="entry name" value="LRR receptor-like serine/threonine-protein kinase GSO2"/>
    <property type="match status" value="1"/>
</dbReference>
<dbReference type="InterPro" id="IPR046956">
    <property type="entry name" value="RLP23-like"/>
</dbReference>
<evidence type="ECO:0000256" key="2">
    <source>
        <dbReference type="ARBA" id="ARBA00009592"/>
    </source>
</evidence>
<dbReference type="PANTHER" id="PTHR48063">
    <property type="entry name" value="LRR RECEPTOR-LIKE KINASE"/>
    <property type="match status" value="1"/>
</dbReference>
<sequence>MLVLILVFSDEGNTTKAQVRCIERERQALLRFKQGLEDQANILSSWTNSDEDCCSWRRIRCDNQTHHVIMLDLRPKFTYFPHIYSWFPLSGEIGSALVELKYLEYLDLSFNEFTRLPKFIGSFRRLIYLNLTHNPFHGALPSQLQNLSKLQVLDISTNIGQTGNLNWLSYLPSLRILRLSRINFTRDVDWLQSIKMAHPLTSLTLRFCQFPEVDTRSPSHINSSNSLRTLRIVDNMIHPKALPWLLNVSTNLVYLFLYDSNIDQGHPLPSFFENLSTTLEYIDLSFNHLKGGIPKSWGDFCSLKTLRFHTHNIKLHDLLGSLTGCAANSLEILDLRSSGGLIPDMKMFPSLKELYLANSQLKGPFPNSLCQFSKLLVLNLENNLLTGPIPDLLEMSSLRELNLASNTLNDTLTEVHLQKLSKLEKLSLSFNSLTLNFSSNWLPSFQLATIELSSCKLGPLFPRWIQNQRNLSTIDLSNCSIADAIPNWFTNLTFKLEYLNLSFNHIHGTLPNFPLSSHNPGGNYPVTDLSSNQFRGPVPICLSKAGELYLSNNMFNTFRSFLCDPIDGATTLQLDLSNNLLFGRLPDCWWNFKHLVVLNLENNKLSGVIPSSIGLLYRIAYFNLRNNNFSGNLPSLLKNCSDLQVLDVGENNLNGEIPSWIGESLINLVFLRLNSNGFRGSIPSNLCNLQSLQILDLSVNNISGAIPSCIDNFTSFVQDEGDGSPSLSVYVFVSEVVAYPYDVSAVILWKGREYTYEQILGLLRIIDLSSNRLTGDIPDELANLVQLRQLNLSRNNLSGAIPKKIGNLNSGEFLDKSWFRMGIGVGFAVGFCGVCGNLFLITTWRLAYFSFFNNLGDWLYVIIVVKWNALKRRLHI</sequence>
<dbReference type="EMBL" id="BTGU01001307">
    <property type="protein sequence ID" value="GMN21062.1"/>
    <property type="molecule type" value="Genomic_DNA"/>
</dbReference>
<dbReference type="InterPro" id="IPR013210">
    <property type="entry name" value="LRR_N_plant-typ"/>
</dbReference>
<evidence type="ECO:0008006" key="17">
    <source>
        <dbReference type="Google" id="ProtNLM"/>
    </source>
</evidence>
<evidence type="ECO:0000256" key="11">
    <source>
        <dbReference type="ARBA" id="ARBA00023180"/>
    </source>
</evidence>
<keyword evidence="6" id="KW-0732">Signal</keyword>
<dbReference type="PANTHER" id="PTHR48063:SF101">
    <property type="entry name" value="LRR RECEPTOR-LIKE SERINE_THREONINE-PROTEIN KINASE FLS2"/>
    <property type="match status" value="1"/>
</dbReference>